<protein>
    <recommendedName>
        <fullName evidence="4">Lipoprotein</fullName>
    </recommendedName>
</protein>
<keyword evidence="1" id="KW-0812">Transmembrane</keyword>
<proteinExistence type="predicted"/>
<evidence type="ECO:0000256" key="1">
    <source>
        <dbReference type="SAM" id="Phobius"/>
    </source>
</evidence>
<evidence type="ECO:0008006" key="4">
    <source>
        <dbReference type="Google" id="ProtNLM"/>
    </source>
</evidence>
<keyword evidence="1" id="KW-0472">Membrane</keyword>
<accession>A0ABV8DJE9</accession>
<keyword evidence="3" id="KW-1185">Reference proteome</keyword>
<feature type="transmembrane region" description="Helical" evidence="1">
    <location>
        <begin position="50"/>
        <end position="69"/>
    </location>
</feature>
<evidence type="ECO:0000313" key="3">
    <source>
        <dbReference type="Proteomes" id="UP001595693"/>
    </source>
</evidence>
<dbReference type="RefSeq" id="WP_055401882.1">
    <property type="nucleotide sequence ID" value="NZ_JAMXAX010000108.1"/>
</dbReference>
<dbReference type="EMBL" id="JBHSAJ010000185">
    <property type="protein sequence ID" value="MFC3938673.1"/>
    <property type="molecule type" value="Genomic_DNA"/>
</dbReference>
<sequence length="148" mass="16189">MQALLLPLHLTFVGLWLGCVLTEALFERALLGQGRDKELILSALHKRVDIFIEIPTFIMVLATGAMLLATATTNPILYAKLGFALIAIATNTYCVYLVFKRHRLAVQGHWQAFDAVDHLQHKMGAIVLAGIICALGLGLYLLHPTANG</sequence>
<gene>
    <name evidence="2" type="ORF">ACFOW3_29045</name>
</gene>
<evidence type="ECO:0000313" key="2">
    <source>
        <dbReference type="EMBL" id="MFC3938673.1"/>
    </source>
</evidence>
<feature type="transmembrane region" description="Helical" evidence="1">
    <location>
        <begin position="119"/>
        <end position="142"/>
    </location>
</feature>
<reference evidence="3" key="1">
    <citation type="journal article" date="2019" name="Int. J. Syst. Evol. Microbiol.">
        <title>The Global Catalogue of Microorganisms (GCM) 10K type strain sequencing project: providing services to taxonomists for standard genome sequencing and annotation.</title>
        <authorList>
            <consortium name="The Broad Institute Genomics Platform"/>
            <consortium name="The Broad Institute Genome Sequencing Center for Infectious Disease"/>
            <person name="Wu L."/>
            <person name="Ma J."/>
        </authorList>
    </citation>
    <scope>NUCLEOTIDE SEQUENCE [LARGE SCALE GENOMIC DNA]</scope>
    <source>
        <strain evidence="3">CCUG 2113</strain>
    </source>
</reference>
<dbReference type="Proteomes" id="UP001595693">
    <property type="component" value="Unassembled WGS sequence"/>
</dbReference>
<keyword evidence="1" id="KW-1133">Transmembrane helix</keyword>
<name>A0ABV8DJE9_9BURK</name>
<feature type="transmembrane region" description="Helical" evidence="1">
    <location>
        <begin position="81"/>
        <end position="99"/>
    </location>
</feature>
<organism evidence="2 3">
    <name type="scientific">Acidovorax facilis</name>
    <dbReference type="NCBI Taxonomy" id="12917"/>
    <lineage>
        <taxon>Bacteria</taxon>
        <taxon>Pseudomonadati</taxon>
        <taxon>Pseudomonadota</taxon>
        <taxon>Betaproteobacteria</taxon>
        <taxon>Burkholderiales</taxon>
        <taxon>Comamonadaceae</taxon>
        <taxon>Acidovorax</taxon>
    </lineage>
</organism>
<comment type="caution">
    <text evidence="2">The sequence shown here is derived from an EMBL/GenBank/DDBJ whole genome shotgun (WGS) entry which is preliminary data.</text>
</comment>